<gene>
    <name evidence="2" type="ORF">Uis1B_0930</name>
</gene>
<proteinExistence type="predicted"/>
<evidence type="ECO:0000313" key="2">
    <source>
        <dbReference type="EMBL" id="PLS31186.1"/>
    </source>
</evidence>
<keyword evidence="1" id="KW-1133">Transmembrane helix</keyword>
<feature type="transmembrane region" description="Helical" evidence="1">
    <location>
        <begin position="736"/>
        <end position="752"/>
    </location>
</feature>
<feature type="transmembrane region" description="Helical" evidence="1">
    <location>
        <begin position="590"/>
        <end position="609"/>
    </location>
</feature>
<dbReference type="Proteomes" id="UP000235050">
    <property type="component" value="Unassembled WGS sequence"/>
</dbReference>
<keyword evidence="3" id="KW-1185">Reference proteome</keyword>
<feature type="transmembrane region" description="Helical" evidence="1">
    <location>
        <begin position="671"/>
        <end position="692"/>
    </location>
</feature>
<evidence type="ECO:0000313" key="3">
    <source>
        <dbReference type="Proteomes" id="UP000235050"/>
    </source>
</evidence>
<keyword evidence="1" id="KW-0812">Transmembrane</keyword>
<name>A0A2N5JAD8_9BIFI</name>
<dbReference type="EMBL" id="NMWU01000015">
    <property type="protein sequence ID" value="PLS31186.1"/>
    <property type="molecule type" value="Genomic_DNA"/>
</dbReference>
<feature type="transmembrane region" description="Helical" evidence="1">
    <location>
        <begin position="388"/>
        <end position="412"/>
    </location>
</feature>
<feature type="transmembrane region" description="Helical" evidence="1">
    <location>
        <begin position="360"/>
        <end position="376"/>
    </location>
</feature>
<keyword evidence="2" id="KW-0808">Transferase</keyword>
<feature type="transmembrane region" description="Helical" evidence="1">
    <location>
        <begin position="51"/>
        <end position="72"/>
    </location>
</feature>
<protein>
    <submittedName>
        <fullName evidence="2">Glycosyltransferase</fullName>
    </submittedName>
</protein>
<accession>A0A2N5JAD8</accession>
<comment type="caution">
    <text evidence="2">The sequence shown here is derived from an EMBL/GenBank/DDBJ whole genome shotgun (WGS) entry which is preliminary data.</text>
</comment>
<keyword evidence="1" id="KW-0472">Membrane</keyword>
<evidence type="ECO:0000256" key="1">
    <source>
        <dbReference type="SAM" id="Phobius"/>
    </source>
</evidence>
<feature type="transmembrane region" description="Helical" evidence="1">
    <location>
        <begin position="424"/>
        <end position="445"/>
    </location>
</feature>
<dbReference type="GO" id="GO:0016740">
    <property type="term" value="F:transferase activity"/>
    <property type="evidence" value="ECO:0007669"/>
    <property type="project" value="UniProtKB-KW"/>
</dbReference>
<feature type="transmembrane region" description="Helical" evidence="1">
    <location>
        <begin position="704"/>
        <end position="724"/>
    </location>
</feature>
<feature type="transmembrane region" description="Helical" evidence="1">
    <location>
        <begin position="452"/>
        <end position="471"/>
    </location>
</feature>
<dbReference type="AlphaFoldDB" id="A0A2N5JAD8"/>
<sequence>MPPNAPFLRAFYNETVKLREPSRNVGTARKRFDAARRRTPRSGRGNGPWRFVGIAALIIVLLESVAFNLPFWTTLSIPDAPAHTTVRLGKGLERNGDGVLLIDDPTQAYIEIDGIDSPVATIRWRSGDATADDALLQGEGHPFIGALHLRLDTRTVPNAGSETDAWHTGVENVAHRSIDATTYLRNRTDDGGRSVSSIRLWVQETTGVQFAFDRLDVNAAPPFRIDWLRLGVMIGIAAMLFVLRPRSALYRMELNTADRAQRMAFAVACVPLAIYFGHAIWQSIWQGPQWSHQPYSYTYDFNQYAQMADSLLHGRPWLDLPVPKELVEASNPYDVNVRNQLLSQGVDDIYWDHVFFNGHWYSYFGVVPAILVFMPYQLITSLWVSGGAWLPASVAAALFSVGFVVFGSLLVIRLFARNFPHTSVGMTVLALIAFLTGSDIWFLCIRGTFYEVPLTAALMMSALGLWLWLGARRAWDADRKRWRLWTADDVWLDTEDGRQDIPGAPRPTTIRLSKPHLAFGSLCVASTLGCRATFIAVAVLFLPIFADEIRSGLILGFLRPLLPSRWRSRMLAVDGEASPPNALSSWRRDLAAILPAVAVFAGLLYYNFWRFGSFLDFGNDKQLTVTDLNRYREPLDVFGQIVSYYLFIPPRVIDRFPWLAVPTTPLNTWQYHERLLCGFLWFAPICLLVFTLPWLRRTLTRHRMWGMACTLAGLGLLELAFVSYKGGMDWRYVGDFAWLFTFASILAMPSLGERMAVRRFLPASGGVKQPGISSVKAIGGTTEQAAAERMALTLLVTLTLLTLFMTAACTFMTGKIGPLRAADPIAYYTVESWFTWL</sequence>
<feature type="transmembrane region" description="Helical" evidence="1">
    <location>
        <begin position="517"/>
        <end position="545"/>
    </location>
</feature>
<organism evidence="2 3">
    <name type="scientific">Bifidobacterium margollesii</name>
    <dbReference type="NCBI Taxonomy" id="2020964"/>
    <lineage>
        <taxon>Bacteria</taxon>
        <taxon>Bacillati</taxon>
        <taxon>Actinomycetota</taxon>
        <taxon>Actinomycetes</taxon>
        <taxon>Bifidobacteriales</taxon>
        <taxon>Bifidobacteriaceae</taxon>
        <taxon>Bifidobacterium</taxon>
    </lineage>
</organism>
<reference evidence="2 3" key="1">
    <citation type="submission" date="2017-07" db="EMBL/GenBank/DDBJ databases">
        <title>Bifidobacterium novel species.</title>
        <authorList>
            <person name="Lugli G.A."/>
            <person name="Milani C."/>
            <person name="Duranti S."/>
            <person name="Mangifesta M."/>
        </authorList>
    </citation>
    <scope>NUCLEOTIDE SEQUENCE [LARGE SCALE GENOMIC DNA]</scope>
    <source>
        <strain evidence="3">Uis1B</strain>
    </source>
</reference>
<feature type="transmembrane region" description="Helical" evidence="1">
    <location>
        <begin position="227"/>
        <end position="243"/>
    </location>
</feature>
<feature type="transmembrane region" description="Helical" evidence="1">
    <location>
        <begin position="791"/>
        <end position="813"/>
    </location>
</feature>
<feature type="transmembrane region" description="Helical" evidence="1">
    <location>
        <begin position="263"/>
        <end position="281"/>
    </location>
</feature>